<organism evidence="1 2">
    <name type="scientific">Dreissena polymorpha</name>
    <name type="common">Zebra mussel</name>
    <name type="synonym">Mytilus polymorpha</name>
    <dbReference type="NCBI Taxonomy" id="45954"/>
    <lineage>
        <taxon>Eukaryota</taxon>
        <taxon>Metazoa</taxon>
        <taxon>Spiralia</taxon>
        <taxon>Lophotrochozoa</taxon>
        <taxon>Mollusca</taxon>
        <taxon>Bivalvia</taxon>
        <taxon>Autobranchia</taxon>
        <taxon>Heteroconchia</taxon>
        <taxon>Euheterodonta</taxon>
        <taxon>Imparidentia</taxon>
        <taxon>Neoheterodontei</taxon>
        <taxon>Myida</taxon>
        <taxon>Dreissenoidea</taxon>
        <taxon>Dreissenidae</taxon>
        <taxon>Dreissena</taxon>
    </lineage>
</organism>
<evidence type="ECO:0000313" key="1">
    <source>
        <dbReference type="EMBL" id="KAH3845638.1"/>
    </source>
</evidence>
<name>A0A9D4QWM5_DREPO</name>
<proteinExistence type="predicted"/>
<dbReference type="EMBL" id="JAIWYP010000003">
    <property type="protein sequence ID" value="KAH3845638.1"/>
    <property type="molecule type" value="Genomic_DNA"/>
</dbReference>
<dbReference type="AlphaFoldDB" id="A0A9D4QWM5"/>
<dbReference type="Proteomes" id="UP000828390">
    <property type="component" value="Unassembled WGS sequence"/>
</dbReference>
<sequence length="99" mass="10853">MDGRTVSVNMVLQHRAGRKHANADALSRIPKAQRFDAGSCENPGPEICHVGMQALPAGRSVEPFTEDVDDAVPLALPTVREDVPSHWGVHRHEHCKGQR</sequence>
<accession>A0A9D4QWM5</accession>
<gene>
    <name evidence="1" type="ORF">DPMN_087920</name>
</gene>
<evidence type="ECO:0000313" key="2">
    <source>
        <dbReference type="Proteomes" id="UP000828390"/>
    </source>
</evidence>
<comment type="caution">
    <text evidence="1">The sequence shown here is derived from an EMBL/GenBank/DDBJ whole genome shotgun (WGS) entry which is preliminary data.</text>
</comment>
<reference evidence="1" key="2">
    <citation type="submission" date="2020-11" db="EMBL/GenBank/DDBJ databases">
        <authorList>
            <person name="McCartney M.A."/>
            <person name="Auch B."/>
            <person name="Kono T."/>
            <person name="Mallez S."/>
            <person name="Becker A."/>
            <person name="Gohl D.M."/>
            <person name="Silverstein K.A.T."/>
            <person name="Koren S."/>
            <person name="Bechman K.B."/>
            <person name="Herman A."/>
            <person name="Abrahante J.E."/>
            <person name="Garbe J."/>
        </authorList>
    </citation>
    <scope>NUCLEOTIDE SEQUENCE</scope>
    <source>
        <strain evidence="1">Duluth1</strain>
        <tissue evidence="1">Whole animal</tissue>
    </source>
</reference>
<protein>
    <submittedName>
        <fullName evidence="1">Uncharacterized protein</fullName>
    </submittedName>
</protein>
<reference evidence="1" key="1">
    <citation type="journal article" date="2019" name="bioRxiv">
        <title>The Genome of the Zebra Mussel, Dreissena polymorpha: A Resource for Invasive Species Research.</title>
        <authorList>
            <person name="McCartney M.A."/>
            <person name="Auch B."/>
            <person name="Kono T."/>
            <person name="Mallez S."/>
            <person name="Zhang Y."/>
            <person name="Obille A."/>
            <person name="Becker A."/>
            <person name="Abrahante J.E."/>
            <person name="Garbe J."/>
            <person name="Badalamenti J.P."/>
            <person name="Herman A."/>
            <person name="Mangelson H."/>
            <person name="Liachko I."/>
            <person name="Sullivan S."/>
            <person name="Sone E.D."/>
            <person name="Koren S."/>
            <person name="Silverstein K.A.T."/>
            <person name="Beckman K.B."/>
            <person name="Gohl D.M."/>
        </authorList>
    </citation>
    <scope>NUCLEOTIDE SEQUENCE</scope>
    <source>
        <strain evidence="1">Duluth1</strain>
        <tissue evidence="1">Whole animal</tissue>
    </source>
</reference>
<keyword evidence="2" id="KW-1185">Reference proteome</keyword>